<evidence type="ECO:0000313" key="1">
    <source>
        <dbReference type="EMBL" id="MCL9808227.1"/>
    </source>
</evidence>
<reference evidence="1 2" key="1">
    <citation type="submission" date="2022-05" db="EMBL/GenBank/DDBJ databases">
        <title>Flavobacterium sp., isolated from activated sludge.</title>
        <authorList>
            <person name="Ran Q."/>
        </authorList>
    </citation>
    <scope>NUCLEOTIDE SEQUENCE [LARGE SCALE GENOMIC DNA]</scope>
    <source>
        <strain evidence="1 2">HXWNR70</strain>
    </source>
</reference>
<sequence length="436" mass="50517">MQTAAGSHGTSSTFKDFIEKHPANDLKFKEAIEEYKKINIYYTVSRDDYPTSRNHGVSTYDLVVASAVNSKNLTDFKLNCLGFLPLETSQNLIQLLRNIESYYDTMVWNENKPKLEKQLQELSKFENVNIQIFNRIKQFYDSSWTADVPFQVALYPIPGANGFITATPHVNNLCVAIFSDETDYNSKNGVVLHEMCHVLYKEQKIKKQFEIENHFKENNTLYSKFAYSYLDEALATAIGNGWAYKTVNHKLDDREWYADATINKFAKLIYPKVESYIEKNKSIDKEFLTHSVKTFAANFPKAIQDYTILFNKTVVYANDLKEREILEAVSENFQIYTLNLSSPIFHPYSIESINNSPETQLFIIHNNQQETLDVLKEYFPLVGSYKYKNASMNLSFFDIKGRAIIVLVLKDISELPSELSKMKRQVFFDIKQPLQF</sequence>
<gene>
    <name evidence="1" type="ORF">NAT50_02545</name>
</gene>
<evidence type="ECO:0000313" key="2">
    <source>
        <dbReference type="Proteomes" id="UP001317191"/>
    </source>
</evidence>
<proteinExistence type="predicted"/>
<organism evidence="1 2">
    <name type="scientific">Flavobacterium luminosum</name>
    <dbReference type="NCBI Taxonomy" id="2949086"/>
    <lineage>
        <taxon>Bacteria</taxon>
        <taxon>Pseudomonadati</taxon>
        <taxon>Bacteroidota</taxon>
        <taxon>Flavobacteriia</taxon>
        <taxon>Flavobacteriales</taxon>
        <taxon>Flavobacteriaceae</taxon>
        <taxon>Flavobacterium</taxon>
    </lineage>
</organism>
<evidence type="ECO:0008006" key="3">
    <source>
        <dbReference type="Google" id="ProtNLM"/>
    </source>
</evidence>
<keyword evidence="2" id="KW-1185">Reference proteome</keyword>
<dbReference type="EMBL" id="JAMLJM010000001">
    <property type="protein sequence ID" value="MCL9808227.1"/>
    <property type="molecule type" value="Genomic_DNA"/>
</dbReference>
<protein>
    <recommendedName>
        <fullName evidence="3">DUF4932 domain-containing protein</fullName>
    </recommendedName>
</protein>
<accession>A0ABT0TL47</accession>
<comment type="caution">
    <text evidence="1">The sequence shown here is derived from an EMBL/GenBank/DDBJ whole genome shotgun (WGS) entry which is preliminary data.</text>
</comment>
<name>A0ABT0TL47_9FLAO</name>
<dbReference type="RefSeq" id="WP_250591161.1">
    <property type="nucleotide sequence ID" value="NZ_JAMLJM010000001.1"/>
</dbReference>
<dbReference type="Proteomes" id="UP001317191">
    <property type="component" value="Unassembled WGS sequence"/>
</dbReference>